<name>A0ABU3CDC1_9FLAO</name>
<feature type="region of interest" description="Disordered" evidence="1">
    <location>
        <begin position="100"/>
        <end position="125"/>
    </location>
</feature>
<accession>A0ABU3CDC1</accession>
<proteinExistence type="predicted"/>
<evidence type="ECO:0000313" key="2">
    <source>
        <dbReference type="EMBL" id="MDT0644330.1"/>
    </source>
</evidence>
<evidence type="ECO:0000313" key="3">
    <source>
        <dbReference type="Proteomes" id="UP001262889"/>
    </source>
</evidence>
<dbReference type="Proteomes" id="UP001262889">
    <property type="component" value="Unassembled WGS sequence"/>
</dbReference>
<evidence type="ECO:0000256" key="1">
    <source>
        <dbReference type="SAM" id="MobiDB-lite"/>
    </source>
</evidence>
<comment type="caution">
    <text evidence="2">The sequence shown here is derived from an EMBL/GenBank/DDBJ whole genome shotgun (WGS) entry which is preliminary data.</text>
</comment>
<dbReference type="EMBL" id="JAVRHQ010000024">
    <property type="protein sequence ID" value="MDT0644330.1"/>
    <property type="molecule type" value="Genomic_DNA"/>
</dbReference>
<sequence length="125" mass="14278">MAKPLQKISVKAAKELQERWWKTRSKVITDGEEHRDTCEFKFSIAELQEYLDYVKEKSARQGIKDPGISIWLGAYAKTEEKPGLTTLFFSATKESAAEDCRYESNDEIEPSNEITGKWPPEPYGG</sequence>
<reference evidence="2 3" key="1">
    <citation type="submission" date="2023-09" db="EMBL/GenBank/DDBJ databases">
        <authorList>
            <person name="Rey-Velasco X."/>
        </authorList>
    </citation>
    <scope>NUCLEOTIDE SEQUENCE [LARGE SCALE GENOMIC DNA]</scope>
    <source>
        <strain evidence="2 3">F363</strain>
    </source>
</reference>
<gene>
    <name evidence="2" type="ORF">RM553_15940</name>
</gene>
<protein>
    <submittedName>
        <fullName evidence="2">Uncharacterized protein</fullName>
    </submittedName>
</protein>
<organism evidence="2 3">
    <name type="scientific">Autumnicola tepida</name>
    <dbReference type="NCBI Taxonomy" id="3075595"/>
    <lineage>
        <taxon>Bacteria</taxon>
        <taxon>Pseudomonadati</taxon>
        <taxon>Bacteroidota</taxon>
        <taxon>Flavobacteriia</taxon>
        <taxon>Flavobacteriales</taxon>
        <taxon>Flavobacteriaceae</taxon>
        <taxon>Autumnicola</taxon>
    </lineage>
</organism>
<keyword evidence="3" id="KW-1185">Reference proteome</keyword>
<dbReference type="RefSeq" id="WP_311535948.1">
    <property type="nucleotide sequence ID" value="NZ_JAVRHQ010000024.1"/>
</dbReference>